<keyword evidence="2" id="KW-0812">Transmembrane</keyword>
<comment type="caution">
    <text evidence="3">The sequence shown here is derived from an EMBL/GenBank/DDBJ whole genome shotgun (WGS) entry which is preliminary data.</text>
</comment>
<accession>A0AAW1SIL2</accession>
<evidence type="ECO:0000313" key="3">
    <source>
        <dbReference type="EMBL" id="KAK9846324.1"/>
    </source>
</evidence>
<dbReference type="AlphaFoldDB" id="A0AAW1SIL2"/>
<sequence length="423" mass="46363">MGDDGEGERDRGELHHLPKAPFSVHARGVQLLDRGRLLDGQYIGLSAFRSLRDISGSLYTFLLIQGWLSVWSSLITIVSVAFFAYEPPNGQAAAVDWTVPAFAVLLPLFGLVWWGFQRREGALRDLADVKTLVLHISLAHRDWLPLGQLPPGHALTVQHTLHLLLESMRSYFLPSRFYSREYPYTRVKAGMMQVAQHRAKQMRRLTAAFRQLTRCTEALRRVGLGDAQAAQLAAWAQQLHAAVERMANVKEYRTPQGIRALVRCYCTLLLPVFFGPHYARLRSSIHLVYALFLAVVLNLAIIGVLHCAMGLEDPFDNLGLDGIYIDEAVFDIEQAMKTDEDAELVGSGARGGDVALRMPPPPGPPKPFPPPNPTLTADERRGGGALASAERRYDARSAEGTGLRGSGGSGGAGGRLPTVLSTA</sequence>
<feature type="compositionally biased region" description="Gly residues" evidence="1">
    <location>
        <begin position="402"/>
        <end position="414"/>
    </location>
</feature>
<keyword evidence="4" id="KW-1185">Reference proteome</keyword>
<feature type="transmembrane region" description="Helical" evidence="2">
    <location>
        <begin position="58"/>
        <end position="85"/>
    </location>
</feature>
<evidence type="ECO:0000313" key="4">
    <source>
        <dbReference type="Proteomes" id="UP001445335"/>
    </source>
</evidence>
<dbReference type="PANTHER" id="PTHR36970:SF1">
    <property type="entry name" value="BESTROPHIN HOMOLOG"/>
    <property type="match status" value="1"/>
</dbReference>
<gene>
    <name evidence="3" type="ORF">WJX81_001504</name>
</gene>
<feature type="region of interest" description="Disordered" evidence="1">
    <location>
        <begin position="357"/>
        <end position="423"/>
    </location>
</feature>
<feature type="compositionally biased region" description="Pro residues" evidence="1">
    <location>
        <begin position="358"/>
        <end position="373"/>
    </location>
</feature>
<feature type="transmembrane region" description="Helical" evidence="2">
    <location>
        <begin position="285"/>
        <end position="305"/>
    </location>
</feature>
<protein>
    <submittedName>
        <fullName evidence="3">Uncharacterized protein</fullName>
    </submittedName>
</protein>
<dbReference type="Proteomes" id="UP001445335">
    <property type="component" value="Unassembled WGS sequence"/>
</dbReference>
<name>A0AAW1SIL2_9CHLO</name>
<reference evidence="3 4" key="1">
    <citation type="journal article" date="2024" name="Nat. Commun.">
        <title>Phylogenomics reveals the evolutionary origins of lichenization in chlorophyte algae.</title>
        <authorList>
            <person name="Puginier C."/>
            <person name="Libourel C."/>
            <person name="Otte J."/>
            <person name="Skaloud P."/>
            <person name="Haon M."/>
            <person name="Grisel S."/>
            <person name="Petersen M."/>
            <person name="Berrin J.G."/>
            <person name="Delaux P.M."/>
            <person name="Dal Grande F."/>
            <person name="Keller J."/>
        </authorList>
    </citation>
    <scope>NUCLEOTIDE SEQUENCE [LARGE SCALE GENOMIC DNA]</scope>
    <source>
        <strain evidence="3 4">SAG 245.80</strain>
    </source>
</reference>
<evidence type="ECO:0000256" key="2">
    <source>
        <dbReference type="SAM" id="Phobius"/>
    </source>
</evidence>
<dbReference type="EMBL" id="JALJOU010000001">
    <property type="protein sequence ID" value="KAK9846324.1"/>
    <property type="molecule type" value="Genomic_DNA"/>
</dbReference>
<organism evidence="3 4">
    <name type="scientific">Elliptochloris bilobata</name>
    <dbReference type="NCBI Taxonomy" id="381761"/>
    <lineage>
        <taxon>Eukaryota</taxon>
        <taxon>Viridiplantae</taxon>
        <taxon>Chlorophyta</taxon>
        <taxon>core chlorophytes</taxon>
        <taxon>Trebouxiophyceae</taxon>
        <taxon>Trebouxiophyceae incertae sedis</taxon>
        <taxon>Elliptochloris clade</taxon>
        <taxon>Elliptochloris</taxon>
    </lineage>
</organism>
<dbReference type="PANTHER" id="PTHR36970">
    <property type="entry name" value="UNNAMED PRODUCT"/>
    <property type="match status" value="1"/>
</dbReference>
<proteinExistence type="predicted"/>
<feature type="transmembrane region" description="Helical" evidence="2">
    <location>
        <begin position="97"/>
        <end position="116"/>
    </location>
</feature>
<keyword evidence="2" id="KW-0472">Membrane</keyword>
<evidence type="ECO:0000256" key="1">
    <source>
        <dbReference type="SAM" id="MobiDB-lite"/>
    </source>
</evidence>
<keyword evidence="2" id="KW-1133">Transmembrane helix</keyword>